<dbReference type="EMBL" id="LSRX01000012">
    <property type="protein sequence ID" value="OLQ14651.1"/>
    <property type="molecule type" value="Genomic_DNA"/>
</dbReference>
<evidence type="ECO:0000313" key="2">
    <source>
        <dbReference type="EMBL" id="OLQ14651.1"/>
    </source>
</evidence>
<dbReference type="Proteomes" id="UP000186817">
    <property type="component" value="Unassembled WGS sequence"/>
</dbReference>
<evidence type="ECO:0000313" key="3">
    <source>
        <dbReference type="Proteomes" id="UP000186817"/>
    </source>
</evidence>
<sequence length="494" mass="52228">MAPRSDPDTIPSQVMASEHRGVRLASQLLLGAQGEAPARDPSPLALLAPPDIPEVLLSLQLQQQDLQMAMVSVVPSLGLRLASSEGNSPLLRHLNASLPAGRHAASLPARRPGLATTVLAAVVLRAGLSDVAQRCLDEEASDDDWSVLADAWAEALRLQSLCHQRAQLDASRGAGECLTEAASKLRLLLPCFSHTIPGVQVSSDIRSVGKQLQELVLDFETDTASLQREAQQQQERATAAILGAELWASLLDKTADAAALLSQHGAAITSLPALLSGQWLPLTAPAHAALSHAAERVLITTLARHPSLGLAAAADRFGTHALRKASFDAKSLLAAASEDTAKGEAALLALSAALTSEEKESWMEELKPWLRKALAEVPTSGGWANVASVDWQAHRGWEALLGRAAPAISFQSSSSPEPDRSPSPPPEMLDPTQALEPAFARAAAAASGRAAQQLRRCASVVETWQLDDLDELAAHDNLPAQDMLDDKEASATQR</sequence>
<organism evidence="2 3">
    <name type="scientific">Symbiodinium microadriaticum</name>
    <name type="common">Dinoflagellate</name>
    <name type="synonym">Zooxanthella microadriatica</name>
    <dbReference type="NCBI Taxonomy" id="2951"/>
    <lineage>
        <taxon>Eukaryota</taxon>
        <taxon>Sar</taxon>
        <taxon>Alveolata</taxon>
        <taxon>Dinophyceae</taxon>
        <taxon>Suessiales</taxon>
        <taxon>Symbiodiniaceae</taxon>
        <taxon>Symbiodinium</taxon>
    </lineage>
</organism>
<accession>A0A1Q9F4Q9</accession>
<keyword evidence="3" id="KW-1185">Reference proteome</keyword>
<proteinExistence type="predicted"/>
<evidence type="ECO:0000256" key="1">
    <source>
        <dbReference type="SAM" id="MobiDB-lite"/>
    </source>
</evidence>
<comment type="caution">
    <text evidence="2">The sequence shown here is derived from an EMBL/GenBank/DDBJ whole genome shotgun (WGS) entry which is preliminary data.</text>
</comment>
<reference evidence="2 3" key="1">
    <citation type="submission" date="2016-02" db="EMBL/GenBank/DDBJ databases">
        <title>Genome analysis of coral dinoflagellate symbionts highlights evolutionary adaptations to a symbiotic lifestyle.</title>
        <authorList>
            <person name="Aranda M."/>
            <person name="Li Y."/>
            <person name="Liew Y.J."/>
            <person name="Baumgarten S."/>
            <person name="Simakov O."/>
            <person name="Wilson M."/>
            <person name="Piel J."/>
            <person name="Ashoor H."/>
            <person name="Bougouffa S."/>
            <person name="Bajic V.B."/>
            <person name="Ryu T."/>
            <person name="Ravasi T."/>
            <person name="Bayer T."/>
            <person name="Micklem G."/>
            <person name="Kim H."/>
            <person name="Bhak J."/>
            <person name="Lajeunesse T.C."/>
            <person name="Voolstra C.R."/>
        </authorList>
    </citation>
    <scope>NUCLEOTIDE SEQUENCE [LARGE SCALE GENOMIC DNA]</scope>
    <source>
        <strain evidence="2 3">CCMP2467</strain>
    </source>
</reference>
<dbReference type="OrthoDB" id="10567415at2759"/>
<gene>
    <name evidence="2" type="ORF">AK812_SmicGene1190</name>
</gene>
<feature type="region of interest" description="Disordered" evidence="1">
    <location>
        <begin position="409"/>
        <end position="431"/>
    </location>
</feature>
<protein>
    <submittedName>
        <fullName evidence="2">Uncharacterized protein</fullName>
    </submittedName>
</protein>
<name>A0A1Q9F4Q9_SYMMI</name>
<dbReference type="AlphaFoldDB" id="A0A1Q9F4Q9"/>